<dbReference type="Gene3D" id="1.10.630.10">
    <property type="entry name" value="Cytochrome P450"/>
    <property type="match status" value="1"/>
</dbReference>
<dbReference type="GO" id="GO:0005506">
    <property type="term" value="F:iron ion binding"/>
    <property type="evidence" value="ECO:0007669"/>
    <property type="project" value="InterPro"/>
</dbReference>
<comment type="cofactor">
    <cofactor evidence="1 13">
        <name>heme</name>
        <dbReference type="ChEBI" id="CHEBI:30413"/>
    </cofactor>
</comment>
<dbReference type="InterPro" id="IPR001128">
    <property type="entry name" value="Cyt_P450"/>
</dbReference>
<dbReference type="PROSITE" id="PS00086">
    <property type="entry name" value="CYTOCHROME_P450"/>
    <property type="match status" value="1"/>
</dbReference>
<evidence type="ECO:0000256" key="3">
    <source>
        <dbReference type="ARBA" id="ARBA00004406"/>
    </source>
</evidence>
<evidence type="ECO:0000256" key="14">
    <source>
        <dbReference type="RuleBase" id="RU000461"/>
    </source>
</evidence>
<dbReference type="Pfam" id="PF00067">
    <property type="entry name" value="p450"/>
    <property type="match status" value="1"/>
</dbReference>
<dbReference type="AlphaFoldDB" id="A0A6P9AL23"/>
<dbReference type="KEGG" id="tpal:117654122"/>
<dbReference type="SUPFAM" id="SSF48264">
    <property type="entry name" value="Cytochrome P450"/>
    <property type="match status" value="1"/>
</dbReference>
<evidence type="ECO:0000313" key="15">
    <source>
        <dbReference type="Proteomes" id="UP000515158"/>
    </source>
</evidence>
<dbReference type="GO" id="GO:0005789">
    <property type="term" value="C:endoplasmic reticulum membrane"/>
    <property type="evidence" value="ECO:0007669"/>
    <property type="project" value="UniProtKB-SubCell"/>
</dbReference>
<keyword evidence="8" id="KW-0492">Microsome</keyword>
<evidence type="ECO:0000256" key="13">
    <source>
        <dbReference type="PIRSR" id="PIRSR602401-1"/>
    </source>
</evidence>
<reference evidence="16" key="1">
    <citation type="submission" date="2025-08" db="UniProtKB">
        <authorList>
            <consortium name="RefSeq"/>
        </authorList>
    </citation>
    <scope>IDENTIFICATION</scope>
    <source>
        <tissue evidence="16">Total insect</tissue>
    </source>
</reference>
<dbReference type="PANTHER" id="PTHR24291">
    <property type="entry name" value="CYTOCHROME P450 FAMILY 4"/>
    <property type="match status" value="1"/>
</dbReference>
<evidence type="ECO:0000256" key="11">
    <source>
        <dbReference type="ARBA" id="ARBA00023033"/>
    </source>
</evidence>
<dbReference type="InterPro" id="IPR036396">
    <property type="entry name" value="Cyt_P450_sf"/>
</dbReference>
<evidence type="ECO:0000313" key="16">
    <source>
        <dbReference type="RefSeq" id="XP_034256206.1"/>
    </source>
</evidence>
<keyword evidence="11 14" id="KW-0503">Monooxygenase</keyword>
<evidence type="ECO:0000256" key="6">
    <source>
        <dbReference type="ARBA" id="ARBA00022723"/>
    </source>
</evidence>
<evidence type="ECO:0000256" key="5">
    <source>
        <dbReference type="ARBA" id="ARBA00022617"/>
    </source>
</evidence>
<proteinExistence type="inferred from homology"/>
<name>A0A6P9AL23_THRPL</name>
<evidence type="ECO:0000256" key="10">
    <source>
        <dbReference type="ARBA" id="ARBA00023004"/>
    </source>
</evidence>
<evidence type="ECO:0000256" key="2">
    <source>
        <dbReference type="ARBA" id="ARBA00004174"/>
    </source>
</evidence>
<keyword evidence="12" id="KW-0472">Membrane</keyword>
<dbReference type="GO" id="GO:0020037">
    <property type="term" value="F:heme binding"/>
    <property type="evidence" value="ECO:0007669"/>
    <property type="project" value="InterPro"/>
</dbReference>
<accession>A0A6P9AL23</accession>
<keyword evidence="5 13" id="KW-0349">Heme</keyword>
<gene>
    <name evidence="16" type="primary">LOC117654122</name>
</gene>
<evidence type="ECO:0000256" key="1">
    <source>
        <dbReference type="ARBA" id="ARBA00001971"/>
    </source>
</evidence>
<comment type="similarity">
    <text evidence="4 14">Belongs to the cytochrome P450 family.</text>
</comment>
<dbReference type="OrthoDB" id="1470350at2759"/>
<dbReference type="InterPro" id="IPR017972">
    <property type="entry name" value="Cyt_P450_CS"/>
</dbReference>
<dbReference type="GO" id="GO:0016705">
    <property type="term" value="F:oxidoreductase activity, acting on paired donors, with incorporation or reduction of molecular oxygen"/>
    <property type="evidence" value="ECO:0007669"/>
    <property type="project" value="InterPro"/>
</dbReference>
<feature type="binding site" description="axial binding residue" evidence="13">
    <location>
        <position position="445"/>
    </location>
    <ligand>
        <name>heme</name>
        <dbReference type="ChEBI" id="CHEBI:30413"/>
    </ligand>
    <ligandPart>
        <name>Fe</name>
        <dbReference type="ChEBI" id="CHEBI:18248"/>
    </ligandPart>
</feature>
<evidence type="ECO:0000256" key="9">
    <source>
        <dbReference type="ARBA" id="ARBA00023002"/>
    </source>
</evidence>
<dbReference type="InParanoid" id="A0A6P9AL23"/>
<dbReference type="PRINTS" id="PR00463">
    <property type="entry name" value="EP450I"/>
</dbReference>
<dbReference type="RefSeq" id="XP_034256206.1">
    <property type="nucleotide sequence ID" value="XM_034400315.1"/>
</dbReference>
<dbReference type="SMR" id="A0A6P9AL23"/>
<dbReference type="PANTHER" id="PTHR24291:SF189">
    <property type="entry name" value="CYTOCHROME P450 4C3-RELATED"/>
    <property type="match status" value="1"/>
</dbReference>
<evidence type="ECO:0000256" key="12">
    <source>
        <dbReference type="ARBA" id="ARBA00023136"/>
    </source>
</evidence>
<protein>
    <submittedName>
        <fullName evidence="16">Cytochrome P450 4C1-like</fullName>
    </submittedName>
</protein>
<evidence type="ECO:0000256" key="7">
    <source>
        <dbReference type="ARBA" id="ARBA00022824"/>
    </source>
</evidence>
<sequence length="508" mass="57662">MTVVTEVMVLAALAGVAVLLVRFLSSYQHFRKLELAIPGRPTLPLLGNALDFATATPDTVLQTVLWAVDGRRQLTRASIFNNLLVAIQDPVEIEEVVRRKEFNDKSYFIYNHIRSIIGERGLIQLGGPEWKAHRRWLQPGFNQNVLDRFVSVFSEEARGFVDRVEDTEKAVCVQENLRRTVMRDFIRTSMTAEGSQFDDELMDVVEFVEAAVRTINSRSFNPILWSDRVFALTPLGRKLASLKGSLDSLSKRMITAKREQLADNKEFEYERARKTLMDIMLGTEDGDKRHHVEEAAVIEEFKTFLGANVETTVSGLSWMLKVLSMQPEVQDRLHAELVSVFGDSDRDVTPEDLLELKYLDRVIKEVMRMFPPIPITARQCYEETKLCGHTIPAGTTIALNIFSAHRDPMHWDKPEVFDPDRFLPERSKGRHPCAYIPFSTGARNCIGGKYALMNMASFLATTLRAFRLLPVDDHKDLESLAKNMTFDLSSHLVGGTRVRFQRRGALGA</sequence>
<dbReference type="PRINTS" id="PR00385">
    <property type="entry name" value="P450"/>
</dbReference>
<evidence type="ECO:0000256" key="4">
    <source>
        <dbReference type="ARBA" id="ARBA00010617"/>
    </source>
</evidence>
<dbReference type="GeneID" id="117654122"/>
<comment type="subcellular location">
    <subcellularLocation>
        <location evidence="3">Endoplasmic reticulum membrane</location>
        <topology evidence="3">Peripheral membrane protein</topology>
    </subcellularLocation>
    <subcellularLocation>
        <location evidence="2">Microsome membrane</location>
        <topology evidence="2">Peripheral membrane protein</topology>
    </subcellularLocation>
</comment>
<evidence type="ECO:0000256" key="8">
    <source>
        <dbReference type="ARBA" id="ARBA00022848"/>
    </source>
</evidence>
<keyword evidence="7" id="KW-0256">Endoplasmic reticulum</keyword>
<keyword evidence="15" id="KW-1185">Reference proteome</keyword>
<keyword evidence="9 14" id="KW-0560">Oxidoreductase</keyword>
<keyword evidence="6 13" id="KW-0479">Metal-binding</keyword>
<dbReference type="InterPro" id="IPR002401">
    <property type="entry name" value="Cyt_P450_E_grp-I"/>
</dbReference>
<dbReference type="InterPro" id="IPR050196">
    <property type="entry name" value="Cytochrome_P450_Monoox"/>
</dbReference>
<keyword evidence="10 13" id="KW-0408">Iron</keyword>
<dbReference type="Proteomes" id="UP000515158">
    <property type="component" value="Unplaced"/>
</dbReference>
<organism evidence="16">
    <name type="scientific">Thrips palmi</name>
    <name type="common">Melon thrips</name>
    <dbReference type="NCBI Taxonomy" id="161013"/>
    <lineage>
        <taxon>Eukaryota</taxon>
        <taxon>Metazoa</taxon>
        <taxon>Ecdysozoa</taxon>
        <taxon>Arthropoda</taxon>
        <taxon>Hexapoda</taxon>
        <taxon>Insecta</taxon>
        <taxon>Pterygota</taxon>
        <taxon>Neoptera</taxon>
        <taxon>Paraneoptera</taxon>
        <taxon>Thysanoptera</taxon>
        <taxon>Terebrantia</taxon>
        <taxon>Thripoidea</taxon>
        <taxon>Thripidae</taxon>
        <taxon>Thrips</taxon>
    </lineage>
</organism>
<dbReference type="GO" id="GO:0004497">
    <property type="term" value="F:monooxygenase activity"/>
    <property type="evidence" value="ECO:0007669"/>
    <property type="project" value="UniProtKB-KW"/>
</dbReference>